<dbReference type="SUPFAM" id="SSF56059">
    <property type="entry name" value="Glutathione synthetase ATP-binding domain-like"/>
    <property type="match status" value="1"/>
</dbReference>
<keyword evidence="3" id="KW-0067">ATP-binding</keyword>
<keyword evidence="3" id="KW-0547">Nucleotide-binding</keyword>
<feature type="region of interest" description="Disordered" evidence="4">
    <location>
        <begin position="1"/>
        <end position="22"/>
    </location>
</feature>
<dbReference type="GO" id="GO:0006099">
    <property type="term" value="P:tricarboxylic acid cycle"/>
    <property type="evidence" value="ECO:0007669"/>
    <property type="project" value="UniProtKB-KW"/>
</dbReference>
<evidence type="ECO:0000256" key="3">
    <source>
        <dbReference type="PROSITE-ProRule" id="PRU00409"/>
    </source>
</evidence>
<comment type="similarity">
    <text evidence="2">In the N-terminal section; belongs to the acetate CoA ligase alpha subunit family.</text>
</comment>
<evidence type="ECO:0000313" key="6">
    <source>
        <dbReference type="EMBL" id="RVU21042.1"/>
    </source>
</evidence>
<dbReference type="Pfam" id="PF13607">
    <property type="entry name" value="Succ_CoA_lig"/>
    <property type="match status" value="1"/>
</dbReference>
<evidence type="ECO:0000256" key="1">
    <source>
        <dbReference type="ARBA" id="ARBA00022532"/>
    </source>
</evidence>
<evidence type="ECO:0000259" key="5">
    <source>
        <dbReference type="PROSITE" id="PS50975"/>
    </source>
</evidence>
<dbReference type="AlphaFoldDB" id="A0A3S2VEA3"/>
<organism evidence="6 7">
    <name type="scientific">Methylobacterium oryzihabitans</name>
    <dbReference type="NCBI Taxonomy" id="2499852"/>
    <lineage>
        <taxon>Bacteria</taxon>
        <taxon>Pseudomonadati</taxon>
        <taxon>Pseudomonadota</taxon>
        <taxon>Alphaproteobacteria</taxon>
        <taxon>Hyphomicrobiales</taxon>
        <taxon>Methylobacteriaceae</taxon>
        <taxon>Methylobacterium</taxon>
    </lineage>
</organism>
<evidence type="ECO:0000256" key="4">
    <source>
        <dbReference type="SAM" id="MobiDB-lite"/>
    </source>
</evidence>
<sequence>MTASGPEPRGASAQTGGGDGRRPALARLLAPRSIAIVGASDKPGALGASVLANLERFGFPGEIHLVNPKRDRIGGRACVPGVADLPLGIDAAVLAIPGPAVLDAVRALAERGAGAAVIFAAGFAEGGEEGRAAQVEIARIARETGMVIEGPNCLGLTNYAAGVPLTFVASAPQAVPESGGVGIVSQSGAMAVVLGTMLSAKGLPLTLSVSTGNEAASGVEDYVEHLVDDPATRVIAMVVEQFRAPRRFLAAAERARAAGKPVVLLHPGRSSAARDSAATHTGAMAGDWALMRAKVEQAGLVVADGLEMLADCVDIAFRCGPVPAGGTAVLTESGAFKALALDLAEAIGLDLPAVGPEAAATLRAAMPDFIPVSNPLDLTAQTLVDPDLYRRALAAILADPGFGSVVLGIIQTDPETAAQKFSPITAALRGLGVGKPVLFAGLDEGAAVPPDYVADLRALGVPYFPAPDRAFRALAALRRGAETGAEAADPIALALPAAGGMIPEHRAKALLAPAGLPFPPGAFAASVAEAEAAAARLGYPVALKAQAAALPHKSDAGGVALGIADAAALERAWGAMHEAVARHVPGLVLDGVLVEAMGRRGTELIVGARNDPDWGAVILVGFGGVQAEILKDVRLLPAGLSRTAIAAELRALRAGALLDGWRGSPALDVEAVVDLVVVLGRVLAGTPAIREIDLNPVVVHPAGDGVVALDALILADPA</sequence>
<protein>
    <submittedName>
        <fullName evidence="6">CoA-binding protein</fullName>
    </submittedName>
</protein>
<dbReference type="PANTHER" id="PTHR42793">
    <property type="entry name" value="COA BINDING DOMAIN CONTAINING PROTEIN"/>
    <property type="match status" value="1"/>
</dbReference>
<dbReference type="GO" id="GO:0005524">
    <property type="term" value="F:ATP binding"/>
    <property type="evidence" value="ECO:0007669"/>
    <property type="project" value="UniProtKB-UniRule"/>
</dbReference>
<evidence type="ECO:0000313" key="7">
    <source>
        <dbReference type="Proteomes" id="UP000286997"/>
    </source>
</evidence>
<dbReference type="Pfam" id="PF13380">
    <property type="entry name" value="CoA_binding_2"/>
    <property type="match status" value="1"/>
</dbReference>
<dbReference type="InterPro" id="IPR036291">
    <property type="entry name" value="NAD(P)-bd_dom_sf"/>
</dbReference>
<name>A0A3S2VEA3_9HYPH</name>
<dbReference type="Gene3D" id="3.30.1490.20">
    <property type="entry name" value="ATP-grasp fold, A domain"/>
    <property type="match status" value="1"/>
</dbReference>
<keyword evidence="1" id="KW-0816">Tricarboxylic acid cycle</keyword>
<dbReference type="FunFam" id="3.30.1490.20:FF:000020">
    <property type="entry name" value="Protein lysine acetyltransferase"/>
    <property type="match status" value="1"/>
</dbReference>
<accession>A0A3S2VEA3</accession>
<dbReference type="Gene3D" id="3.40.50.720">
    <property type="entry name" value="NAD(P)-binding Rossmann-like Domain"/>
    <property type="match status" value="1"/>
</dbReference>
<dbReference type="SUPFAM" id="SSF52210">
    <property type="entry name" value="Succinyl-CoA synthetase domains"/>
    <property type="match status" value="2"/>
</dbReference>
<dbReference type="PANTHER" id="PTHR42793:SF1">
    <property type="entry name" value="PEPTIDYL-LYSINE N-ACETYLTRANSFERASE PATZ"/>
    <property type="match status" value="1"/>
</dbReference>
<evidence type="ECO:0000256" key="2">
    <source>
        <dbReference type="ARBA" id="ARBA00060888"/>
    </source>
</evidence>
<dbReference type="RefSeq" id="WP_127727261.1">
    <property type="nucleotide sequence ID" value="NZ_SACP01000002.1"/>
</dbReference>
<dbReference type="InterPro" id="IPR016102">
    <property type="entry name" value="Succinyl-CoA_synth-like"/>
</dbReference>
<dbReference type="InterPro" id="IPR013815">
    <property type="entry name" value="ATP_grasp_subdomain_1"/>
</dbReference>
<dbReference type="GO" id="GO:0043758">
    <property type="term" value="F:acetate-CoA ligase (ADP-forming) activity"/>
    <property type="evidence" value="ECO:0007669"/>
    <property type="project" value="InterPro"/>
</dbReference>
<dbReference type="SUPFAM" id="SSF51735">
    <property type="entry name" value="NAD(P)-binding Rossmann-fold domains"/>
    <property type="match status" value="1"/>
</dbReference>
<feature type="domain" description="ATP-grasp" evidence="5">
    <location>
        <begin position="508"/>
        <end position="559"/>
    </location>
</feature>
<dbReference type="InterPro" id="IPR043938">
    <property type="entry name" value="Ligase_CoA_dom"/>
</dbReference>
<proteinExistence type="inferred from homology"/>
<dbReference type="SMART" id="SM00881">
    <property type="entry name" value="CoA_binding"/>
    <property type="match status" value="1"/>
</dbReference>
<dbReference type="InterPro" id="IPR011761">
    <property type="entry name" value="ATP-grasp"/>
</dbReference>
<dbReference type="InterPro" id="IPR032875">
    <property type="entry name" value="Succ_CoA_lig_flav_dom"/>
</dbReference>
<dbReference type="PROSITE" id="PS50975">
    <property type="entry name" value="ATP_GRASP"/>
    <property type="match status" value="1"/>
</dbReference>
<dbReference type="Pfam" id="PF19045">
    <property type="entry name" value="Ligase_CoA_2"/>
    <property type="match status" value="1"/>
</dbReference>
<dbReference type="Proteomes" id="UP000286997">
    <property type="component" value="Unassembled WGS sequence"/>
</dbReference>
<dbReference type="Gene3D" id="3.30.470.20">
    <property type="entry name" value="ATP-grasp fold, B domain"/>
    <property type="match status" value="1"/>
</dbReference>
<dbReference type="EMBL" id="SACP01000002">
    <property type="protein sequence ID" value="RVU21042.1"/>
    <property type="molecule type" value="Genomic_DNA"/>
</dbReference>
<gene>
    <name evidence="6" type="ORF">EOE48_02800</name>
</gene>
<dbReference type="OrthoDB" id="9807426at2"/>
<reference evidence="6 7" key="1">
    <citation type="submission" date="2019-01" db="EMBL/GenBank/DDBJ databases">
        <authorList>
            <person name="Chen W.-M."/>
        </authorList>
    </citation>
    <scope>NUCLEOTIDE SEQUENCE [LARGE SCALE GENOMIC DNA]</scope>
    <source>
        <strain evidence="6 7">TER-1</strain>
    </source>
</reference>
<dbReference type="InterPro" id="IPR003781">
    <property type="entry name" value="CoA-bd"/>
</dbReference>
<dbReference type="GO" id="GO:0046872">
    <property type="term" value="F:metal ion binding"/>
    <property type="evidence" value="ECO:0007669"/>
    <property type="project" value="InterPro"/>
</dbReference>
<comment type="caution">
    <text evidence="6">The sequence shown here is derived from an EMBL/GenBank/DDBJ whole genome shotgun (WGS) entry which is preliminary data.</text>
</comment>
<dbReference type="Pfam" id="PF13549">
    <property type="entry name" value="ATP-grasp_5"/>
    <property type="match status" value="1"/>
</dbReference>
<dbReference type="Gene3D" id="3.40.50.261">
    <property type="entry name" value="Succinyl-CoA synthetase domains"/>
    <property type="match status" value="2"/>
</dbReference>
<keyword evidence="7" id="KW-1185">Reference proteome</keyword>